<name>A0A3G1IVT6_9EUKA</name>
<evidence type="ECO:0000256" key="1">
    <source>
        <dbReference type="SAM" id="Phobius"/>
    </source>
</evidence>
<feature type="transmembrane region" description="Helical" evidence="1">
    <location>
        <begin position="96"/>
        <end position="113"/>
    </location>
</feature>
<organism evidence="3">
    <name type="scientific">Gloeochaete wittrockiana</name>
    <dbReference type="NCBI Taxonomy" id="38269"/>
    <lineage>
        <taxon>Eukaryota</taxon>
        <taxon>Glaucocystophyceae</taxon>
        <taxon>Gloeochaetales</taxon>
        <taxon>Gloeochaetaceae</taxon>
        <taxon>Gloeochaete</taxon>
    </lineage>
</organism>
<reference evidence="3" key="1">
    <citation type="submission" date="2017-05" db="EMBL/GenBank/DDBJ databases">
        <title>Plastid comparative genomics reveals ancient divergence between Glaucophyte genera.</title>
        <authorList>
            <person name="Figueroa-Martinez F.J."/>
            <person name="Jackson C."/>
            <person name="Reyes-Prieto A."/>
        </authorList>
    </citation>
    <scope>NUCLEOTIDE SEQUENCE</scope>
    <source>
        <strain evidence="3">SAG 46.84</strain>
    </source>
</reference>
<keyword evidence="3" id="KW-0934">Plastid</keyword>
<dbReference type="EMBL" id="MF167426">
    <property type="protein sequence ID" value="ASQ40129.1"/>
    <property type="molecule type" value="Genomic_DNA"/>
</dbReference>
<protein>
    <submittedName>
        <fullName evidence="3">Uncharacterized protein</fullName>
    </submittedName>
</protein>
<dbReference type="RefSeq" id="YP_009546107.1">
    <property type="nucleotide sequence ID" value="NC_040153.1"/>
</dbReference>
<sequence length="230" mass="26696">MCLILNDLKLDFNRMRFEWRNWIMSKLGKAWVIKKVVGIGQKRKVLDMIVLDTDKWVVALYIEEEKDIIFIRINRTVLALYCIILPYAIINYKFPYTILFIVGLTILWSCLCIQNSVTRALVAPIGVLFCGYGFPAAPTNYIAFWITGASVLWLTIGVRKNYQYPEPLVLIFCIGIVYIFIGYCTSPFPIQLILLIILYQLTKTENSKPKQRRSKTLSYMILKQIFDLGN</sequence>
<feature type="transmembrane region" description="Helical" evidence="1">
    <location>
        <begin position="120"/>
        <end position="136"/>
    </location>
</feature>
<proteinExistence type="predicted"/>
<geneLocation type="plastid" evidence="3"/>
<dbReference type="EMBL" id="MF167426">
    <property type="protein sequence ID" value="ASQ40168.1"/>
    <property type="molecule type" value="Genomic_DNA"/>
</dbReference>
<gene>
    <name evidence="3" type="primary">orf137</name>
    <name evidence="2" type="synonym">orf646</name>
</gene>
<feature type="transmembrane region" description="Helical" evidence="1">
    <location>
        <begin position="73"/>
        <end position="90"/>
    </location>
</feature>
<dbReference type="AlphaFoldDB" id="A0A3G1IVT6"/>
<evidence type="ECO:0000313" key="2">
    <source>
        <dbReference type="EMBL" id="ASQ40129.1"/>
    </source>
</evidence>
<keyword evidence="1" id="KW-0812">Transmembrane</keyword>
<dbReference type="GeneID" id="38572695"/>
<evidence type="ECO:0000313" key="3">
    <source>
        <dbReference type="EMBL" id="ASQ40168.1"/>
    </source>
</evidence>
<feature type="transmembrane region" description="Helical" evidence="1">
    <location>
        <begin position="170"/>
        <end position="199"/>
    </location>
</feature>
<keyword evidence="1" id="KW-1133">Transmembrane helix</keyword>
<keyword evidence="1" id="KW-0472">Membrane</keyword>
<accession>A0A3G1IVT6</accession>